<protein>
    <submittedName>
        <fullName evidence="2">Uncharacterized protein</fullName>
    </submittedName>
</protein>
<sequence length="107" mass="11986">MNTEEELQIGISVNEKRAPCGEEGCNCGWGYSRVSYEPQRNDFFNSRDSNCDFSPSRAAKKSSVGKERKKIASFMEDEELKERKVGSDQNVAQSNLSGQTKLLKQTA</sequence>
<feature type="region of interest" description="Disordered" evidence="1">
    <location>
        <begin position="80"/>
        <end position="107"/>
    </location>
</feature>
<dbReference type="EMBL" id="CAXHTB010000008">
    <property type="protein sequence ID" value="CAL0310762.1"/>
    <property type="molecule type" value="Genomic_DNA"/>
</dbReference>
<accession>A0AAV1WNW2</accession>
<gene>
    <name evidence="2" type="ORF">LLUT_LOCUS11822</name>
</gene>
<reference evidence="2 3" key="1">
    <citation type="submission" date="2024-03" db="EMBL/GenBank/DDBJ databases">
        <authorList>
            <person name="Martinez-Hernandez J."/>
        </authorList>
    </citation>
    <scope>NUCLEOTIDE SEQUENCE [LARGE SCALE GENOMIC DNA]</scope>
</reference>
<keyword evidence="3" id="KW-1185">Reference proteome</keyword>
<feature type="compositionally biased region" description="Polar residues" evidence="1">
    <location>
        <begin position="87"/>
        <end position="107"/>
    </location>
</feature>
<dbReference type="Proteomes" id="UP001497480">
    <property type="component" value="Unassembled WGS sequence"/>
</dbReference>
<evidence type="ECO:0000256" key="1">
    <source>
        <dbReference type="SAM" id="MobiDB-lite"/>
    </source>
</evidence>
<evidence type="ECO:0000313" key="3">
    <source>
        <dbReference type="Proteomes" id="UP001497480"/>
    </source>
</evidence>
<proteinExistence type="predicted"/>
<comment type="caution">
    <text evidence="2">The sequence shown here is derived from an EMBL/GenBank/DDBJ whole genome shotgun (WGS) entry which is preliminary data.</text>
</comment>
<name>A0AAV1WNW2_LUPLU</name>
<dbReference type="AlphaFoldDB" id="A0AAV1WNW2"/>
<organism evidence="2 3">
    <name type="scientific">Lupinus luteus</name>
    <name type="common">European yellow lupine</name>
    <dbReference type="NCBI Taxonomy" id="3873"/>
    <lineage>
        <taxon>Eukaryota</taxon>
        <taxon>Viridiplantae</taxon>
        <taxon>Streptophyta</taxon>
        <taxon>Embryophyta</taxon>
        <taxon>Tracheophyta</taxon>
        <taxon>Spermatophyta</taxon>
        <taxon>Magnoliopsida</taxon>
        <taxon>eudicotyledons</taxon>
        <taxon>Gunneridae</taxon>
        <taxon>Pentapetalae</taxon>
        <taxon>rosids</taxon>
        <taxon>fabids</taxon>
        <taxon>Fabales</taxon>
        <taxon>Fabaceae</taxon>
        <taxon>Papilionoideae</taxon>
        <taxon>50 kb inversion clade</taxon>
        <taxon>genistoids sensu lato</taxon>
        <taxon>core genistoids</taxon>
        <taxon>Genisteae</taxon>
        <taxon>Lupinus</taxon>
    </lineage>
</organism>
<evidence type="ECO:0000313" key="2">
    <source>
        <dbReference type="EMBL" id="CAL0310762.1"/>
    </source>
</evidence>